<protein>
    <submittedName>
        <fullName evidence="3">Uncharacterized protein</fullName>
    </submittedName>
</protein>
<evidence type="ECO:0000256" key="1">
    <source>
        <dbReference type="ARBA" id="ARBA00022723"/>
    </source>
</evidence>
<dbReference type="OrthoDB" id="7156875at2"/>
<evidence type="ECO:0000313" key="3">
    <source>
        <dbReference type="EMBL" id="APG03692.1"/>
    </source>
</evidence>
<dbReference type="KEGG" id="lrz:BJI69_07080"/>
<keyword evidence="2" id="KW-0106">Calcium</keyword>
<dbReference type="Proteomes" id="UP000182987">
    <property type="component" value="Chromosome"/>
</dbReference>
<keyword evidence="1" id="KW-0479">Metal-binding</keyword>
<keyword evidence="4" id="KW-1185">Reference proteome</keyword>
<dbReference type="Pfam" id="PF05567">
    <property type="entry name" value="T4P_PilY1"/>
    <property type="match status" value="1"/>
</dbReference>
<dbReference type="STRING" id="1440763.BJI69_07080"/>
<evidence type="ECO:0000256" key="2">
    <source>
        <dbReference type="ARBA" id="ARBA00022837"/>
    </source>
</evidence>
<dbReference type="PATRIC" id="fig|1440763.5.peg.1866"/>
<dbReference type="EMBL" id="CP017480">
    <property type="protein sequence ID" value="APG03692.1"/>
    <property type="molecule type" value="Genomic_DNA"/>
</dbReference>
<dbReference type="GO" id="GO:0046872">
    <property type="term" value="F:metal ion binding"/>
    <property type="evidence" value="ECO:0007669"/>
    <property type="project" value="UniProtKB-KW"/>
</dbReference>
<proteinExistence type="predicted"/>
<gene>
    <name evidence="3" type="ORF">BJI69_07080</name>
</gene>
<sequence>MYADLKATPMKKSSISWAALLLVLLAWLLLALPATAGTVTVSKTPPGVTSKVAPNIVVTFDDSGSMNATSIPDTMDANYGNKYYYSALGNPIYFDPTVTYVVPPDASGAPLGTPTFKAAWRDGYCANTLTKKCWSPVNGKYLDPIVVDLSKSFYAGFLANIQAGNVCSRNANELTTWYASGSCSQMDIPASVRGTTTATNVTQSSSSRTCGLFVSCSPFGGVNGTKTVTTTTTNPDGSVSVSVSVGTCTTVLAITSCSSIVTTVTTTTTITTQDTGGFYYVCTQPANDATCTYHLVANESAAIQQNFAIWYSYYRSRNLNARAAVGRVFASLGDGSVRVAWQTLQTQTSKDNYNTSATGYTGQRYSPLIASSAILELANAASCTPTSTSDTCWRSQFMNWVYGVPASGGTPTRKATQTAGEFYKRDLTFGNAQDPYWNGSTSTPGELTCRKNFNMLVTDGYWNSDSLDSVTPNDSSTLTLPDGTSYKTSGTASKIFWNQSGTTNPSLADIAFFYWATDLRTNMVNNVPAYYPDLTTGITGTATTVSSTAPGTNSEVYFNPANDPATWQHMSQYMVTMGISGSLAFPTDYTALRKGTKAWPTPVVAGGATNIDDTWHAALNSRGGYFSAADPTSLVNSLSTILSSVIASSSTSLTLSLSTNVLTANAVAYYAGYNTTDWSGSLTARAIGLNGIVGDTLWAAETLLTARLASDPRFIATSTGPGAGTGITFAYTTLSSAEKAALDSSDGTGSTATTDGLGAKRVDWLSGVRTLEGTTFRTRTSLLGAIFGSQPAYVGAPNSGYGDSFSAGSPEAKAVAADPTLSYTAFLTKWATRPPVVYVGANDGMLHAFDARLKTVTGANPGRELWSYVPASVYPNLSAQTRLTNFSFTPTVDGSPITGDVFFNSASSLNNSTKGWHTLLVGSLRLGGRGVFGIDITDPSAATLNTSTAVASKVLWEFNSDSVSTVGTPANLGYTFGTPVITRVAYNNSDSPATVGRWVVLVPGGYFPDGSTAPAASNTYSSLFVLDAQTGALLKEIRTPTGSGSVASHGLTTPSVGDYDGDQVADVAFAGDLDGNLWRIDLSAATLAATAQSQGVSLLFKPATANAQSITTSPRLLADPTSTYFMVIFGTGRYLSTADSADITVEALYGVRDPGAAVTTPITVAGGNLVKQTMVLDAKSGAIGVTNNTVPATRSGWYLLLDTAAGERVVVTPALDSSNNTVTFSTLIPTATDPCTTSSSGSIIALDGTTGGAAFGVSIGSAVSFGNGYTLAGAHVLGAASSGSLYTAASLSGGTSYLPGQIPASGAGGTPVNESIPTARRRSWRILNGEN</sequence>
<accession>A0A0G9HG16</accession>
<name>A0A0G9HG16_9GAMM</name>
<reference evidence="4" key="1">
    <citation type="submission" date="2016-09" db="EMBL/GenBank/DDBJ databases">
        <authorList>
            <person name="Lysoe E."/>
        </authorList>
    </citation>
    <scope>NUCLEOTIDE SEQUENCE [LARGE SCALE GENOMIC DNA]</scope>
    <source>
        <strain evidence="4">LJ96T</strain>
    </source>
</reference>
<organism evidence="3 4">
    <name type="scientific">Luteibacter rhizovicinus DSM 16549</name>
    <dbReference type="NCBI Taxonomy" id="1440763"/>
    <lineage>
        <taxon>Bacteria</taxon>
        <taxon>Pseudomonadati</taxon>
        <taxon>Pseudomonadota</taxon>
        <taxon>Gammaproteobacteria</taxon>
        <taxon>Lysobacterales</taxon>
        <taxon>Rhodanobacteraceae</taxon>
        <taxon>Luteibacter</taxon>
    </lineage>
</organism>
<dbReference type="InterPro" id="IPR008707">
    <property type="entry name" value="B-propeller_PilY1"/>
</dbReference>
<evidence type="ECO:0000313" key="4">
    <source>
        <dbReference type="Proteomes" id="UP000182987"/>
    </source>
</evidence>